<name>A0A137NXH0_CONC2</name>
<proteinExistence type="predicted"/>
<dbReference type="GO" id="GO:0070939">
    <property type="term" value="C:Dsl1/NZR complex"/>
    <property type="evidence" value="ECO:0007669"/>
    <property type="project" value="InterPro"/>
</dbReference>
<dbReference type="AlphaFoldDB" id="A0A137NXH0"/>
<organism evidence="1 2">
    <name type="scientific">Conidiobolus coronatus (strain ATCC 28846 / CBS 209.66 / NRRL 28638)</name>
    <name type="common">Delacroixia coronata</name>
    <dbReference type="NCBI Taxonomy" id="796925"/>
    <lineage>
        <taxon>Eukaryota</taxon>
        <taxon>Fungi</taxon>
        <taxon>Fungi incertae sedis</taxon>
        <taxon>Zoopagomycota</taxon>
        <taxon>Entomophthoromycotina</taxon>
        <taxon>Entomophthoromycetes</taxon>
        <taxon>Entomophthorales</taxon>
        <taxon>Ancylistaceae</taxon>
        <taxon>Conidiobolus</taxon>
    </lineage>
</organism>
<protein>
    <submittedName>
        <fullName evidence="1">Uncharacterized protein</fullName>
    </submittedName>
</protein>
<evidence type="ECO:0000313" key="1">
    <source>
        <dbReference type="EMBL" id="KXN67475.1"/>
    </source>
</evidence>
<accession>A0A137NXH0</accession>
<dbReference type="PROSITE" id="PS51386">
    <property type="entry name" value="RINT1_TIP20"/>
    <property type="match status" value="1"/>
</dbReference>
<sequence>MEIYMILVSKVDYYTESSINQILNSEETNINKLEGYRSLVKLLQDWPTTSISKVLQNLYDYTKQNLNYIQFELQNSIINKLELLLKSVEYPQKALNLKKIQPIQVERLNTLYSDLLLFQLECYLPYQQVIQQESLQTGILPLDVLIYPIWVRFQYHFMSQQPTNNAEKPEWFIQFILDNIKNQLKLFIQVEKFGKGLFQSYHRNSTKISSKKFSSTAVFVDWISSLIQHQLNYLKPQHLQNPHTLAHTIKELIDFDFTIRDDIIKKYPKLEWEPISVVYLKSDTIKNAWLESEYKVVTVKLQEILSDKEAWEYVYYDSSLPLPSQIDDEFDMPTHSVDRMFTVFEAITERYQHVLDPKIKLLYFEKVHYPLLGDYLGGMRRVYKGFERKFLGFRTPGGPPITRPDPDNLAILQKLIYSSNFLMEQVKYLENDQMFLELWSLKHEQSNNNAEDAENEGLFDHFISELEQFIQDIQTTLDSFTKPSISDTLSQLT</sequence>
<dbReference type="STRING" id="796925.A0A137NXH0"/>
<dbReference type="OMA" id="LENDQMF"/>
<dbReference type="GO" id="GO:0060628">
    <property type="term" value="P:regulation of ER to Golgi vesicle-mediated transport"/>
    <property type="evidence" value="ECO:0007669"/>
    <property type="project" value="TreeGrafter"/>
</dbReference>
<dbReference type="InterPro" id="IPR007528">
    <property type="entry name" value="RINT1_Tip20"/>
</dbReference>
<reference evidence="1 2" key="1">
    <citation type="journal article" date="2015" name="Genome Biol. Evol.">
        <title>Phylogenomic analyses indicate that early fungi evolved digesting cell walls of algal ancestors of land plants.</title>
        <authorList>
            <person name="Chang Y."/>
            <person name="Wang S."/>
            <person name="Sekimoto S."/>
            <person name="Aerts A.L."/>
            <person name="Choi C."/>
            <person name="Clum A."/>
            <person name="LaButti K.M."/>
            <person name="Lindquist E.A."/>
            <person name="Yee Ngan C."/>
            <person name="Ohm R.A."/>
            <person name="Salamov A.A."/>
            <person name="Grigoriev I.V."/>
            <person name="Spatafora J.W."/>
            <person name="Berbee M.L."/>
        </authorList>
    </citation>
    <scope>NUCLEOTIDE SEQUENCE [LARGE SCALE GENOMIC DNA]</scope>
    <source>
        <strain evidence="1 2">NRRL 28638</strain>
    </source>
</reference>
<dbReference type="PANTHER" id="PTHR13520:SF0">
    <property type="entry name" value="RAD50-INTERACTING PROTEIN 1"/>
    <property type="match status" value="1"/>
</dbReference>
<keyword evidence="2" id="KW-1185">Reference proteome</keyword>
<dbReference type="OrthoDB" id="2189254at2759"/>
<dbReference type="Pfam" id="PF04437">
    <property type="entry name" value="RINT1_TIP1"/>
    <property type="match status" value="1"/>
</dbReference>
<evidence type="ECO:0000313" key="2">
    <source>
        <dbReference type="Proteomes" id="UP000070444"/>
    </source>
</evidence>
<dbReference type="Proteomes" id="UP000070444">
    <property type="component" value="Unassembled WGS sequence"/>
</dbReference>
<dbReference type="PANTHER" id="PTHR13520">
    <property type="entry name" value="RAD50-INTERACTING PROTEIN 1 RINT-1"/>
    <property type="match status" value="1"/>
</dbReference>
<dbReference type="GO" id="GO:0006888">
    <property type="term" value="P:endoplasmic reticulum to Golgi vesicle-mediated transport"/>
    <property type="evidence" value="ECO:0007669"/>
    <property type="project" value="InterPro"/>
</dbReference>
<dbReference type="EMBL" id="KQ964634">
    <property type="protein sequence ID" value="KXN67475.1"/>
    <property type="molecule type" value="Genomic_DNA"/>
</dbReference>
<gene>
    <name evidence="1" type="ORF">CONCODRAFT_115806</name>
</gene>
<dbReference type="GO" id="GO:0006890">
    <property type="term" value="P:retrograde vesicle-mediated transport, Golgi to endoplasmic reticulum"/>
    <property type="evidence" value="ECO:0007669"/>
    <property type="project" value="InterPro"/>
</dbReference>